<dbReference type="AlphaFoldDB" id="A0AAD5TVH8"/>
<comment type="caution">
    <text evidence="1">The sequence shown here is derived from an EMBL/GenBank/DDBJ whole genome shotgun (WGS) entry which is preliminary data.</text>
</comment>
<dbReference type="EMBL" id="JADGJW010000888">
    <property type="protein sequence ID" value="KAJ3210483.1"/>
    <property type="molecule type" value="Genomic_DNA"/>
</dbReference>
<evidence type="ECO:0000313" key="1">
    <source>
        <dbReference type="EMBL" id="KAJ3210483.1"/>
    </source>
</evidence>
<proteinExistence type="predicted"/>
<keyword evidence="2" id="KW-1185">Reference proteome</keyword>
<protein>
    <submittedName>
        <fullName evidence="1">Uncharacterized protein</fullName>
    </submittedName>
</protein>
<evidence type="ECO:0000313" key="2">
    <source>
        <dbReference type="Proteomes" id="UP001211065"/>
    </source>
</evidence>
<dbReference type="Proteomes" id="UP001211065">
    <property type="component" value="Unassembled WGS sequence"/>
</dbReference>
<accession>A0AAD5TVH8</accession>
<organism evidence="1 2">
    <name type="scientific">Clydaea vesicula</name>
    <dbReference type="NCBI Taxonomy" id="447962"/>
    <lineage>
        <taxon>Eukaryota</taxon>
        <taxon>Fungi</taxon>
        <taxon>Fungi incertae sedis</taxon>
        <taxon>Chytridiomycota</taxon>
        <taxon>Chytridiomycota incertae sedis</taxon>
        <taxon>Chytridiomycetes</taxon>
        <taxon>Lobulomycetales</taxon>
        <taxon>Lobulomycetaceae</taxon>
        <taxon>Clydaea</taxon>
    </lineage>
</organism>
<reference evidence="1" key="1">
    <citation type="submission" date="2020-05" db="EMBL/GenBank/DDBJ databases">
        <title>Phylogenomic resolution of chytrid fungi.</title>
        <authorList>
            <person name="Stajich J.E."/>
            <person name="Amses K."/>
            <person name="Simmons R."/>
            <person name="Seto K."/>
            <person name="Myers J."/>
            <person name="Bonds A."/>
            <person name="Quandt C.A."/>
            <person name="Barry K."/>
            <person name="Liu P."/>
            <person name="Grigoriev I."/>
            <person name="Longcore J.E."/>
            <person name="James T.Y."/>
        </authorList>
    </citation>
    <scope>NUCLEOTIDE SEQUENCE</scope>
    <source>
        <strain evidence="1">JEL0476</strain>
    </source>
</reference>
<gene>
    <name evidence="1" type="ORF">HK099_008229</name>
</gene>
<sequence length="454" mass="52724">MNFKIFRSKLVKTFRFEKVKTEDEVVEGVVEEVVEEVAEKVVEEVAEDVVEEDVEEVVDEVEEHSQAIENAPEKCIEKLDPQDSAVLLEVNVDKEIIYMEDEDEDDDRPHIRCFLMDEKCLVLKYLDKNTDIIEPQTMEFAEVMTNKVMHEDDITLKTKVDKRFTTYWLYNKAKLDRKELSVTINSLTKEHLDHFIELSVTINSLTKDHILLICSGLHPHLAIDENNHNKMYSEQIFHTKTKRFISMHPTSVFYHKPKIMLNLVNEDEDDTQVKTKTVHAPSPKDEVVEGVVEEVVEKVVEEVEDISQAVEVAPEKCIEKLDLQDSAVLLKANVGKEIVCEEGEDEDDDRPHIRCCLMDEKCLVLKYLDKNTDFIEPRTVEFAEVMTNKVMHEEDLTLKKRKSTKSLLHIGCTIKQKLYKIKLDHRELSVTVNSLTEDHMDRFIALNVPYSTDF</sequence>
<name>A0AAD5TVH8_9FUNG</name>